<accession>A0A1F8DM70</accession>
<keyword evidence="1" id="KW-0808">Transferase</keyword>
<reference evidence="5 6" key="1">
    <citation type="journal article" date="2016" name="Nat. Commun.">
        <title>Thousands of microbial genomes shed light on interconnected biogeochemical processes in an aquifer system.</title>
        <authorList>
            <person name="Anantharaman K."/>
            <person name="Brown C.T."/>
            <person name="Hug L.A."/>
            <person name="Sharon I."/>
            <person name="Castelle C.J."/>
            <person name="Probst A.J."/>
            <person name="Thomas B.C."/>
            <person name="Singh A."/>
            <person name="Wilkins M.J."/>
            <person name="Karaoz U."/>
            <person name="Brodie E.L."/>
            <person name="Williams K.H."/>
            <person name="Hubbard S.S."/>
            <person name="Banfield J.F."/>
        </authorList>
    </citation>
    <scope>NUCLEOTIDE SEQUENCE [LARGE SCALE GENOMIC DNA]</scope>
</reference>
<dbReference type="Gene3D" id="2.170.270.10">
    <property type="entry name" value="SET domain"/>
    <property type="match status" value="1"/>
</dbReference>
<evidence type="ECO:0008006" key="7">
    <source>
        <dbReference type="Google" id="ProtNLM"/>
    </source>
</evidence>
<dbReference type="SUPFAM" id="SSF82199">
    <property type="entry name" value="SET domain"/>
    <property type="match status" value="1"/>
</dbReference>
<dbReference type="InterPro" id="IPR046341">
    <property type="entry name" value="SET_dom_sf"/>
</dbReference>
<dbReference type="Pfam" id="PF00856">
    <property type="entry name" value="SET"/>
    <property type="match status" value="1"/>
</dbReference>
<comment type="caution">
    <text evidence="5">The sequence shown here is derived from an EMBL/GenBank/DDBJ whole genome shotgun (WGS) entry which is preliminary data.</text>
</comment>
<evidence type="ECO:0000256" key="2">
    <source>
        <dbReference type="ARBA" id="ARBA00022691"/>
    </source>
</evidence>
<dbReference type="InterPro" id="IPR001214">
    <property type="entry name" value="SET_dom"/>
</dbReference>
<sequence>MQFIVVKKSKINKKGVFANKNFKKGEVVLKWHPKNIKKSDVEKLPDSQKHYVDKVGKGEYLLMRSPEKFVNHSCNPNTKMKNHCDVAVRYIRKGEEITTNYGKSNLIPFKCKCGSKNCKKTIK</sequence>
<organism evidence="5 6">
    <name type="scientific">Candidatus Wolfebacteria bacterium GWA1_42_9</name>
    <dbReference type="NCBI Taxonomy" id="1802553"/>
    <lineage>
        <taxon>Bacteria</taxon>
        <taxon>Candidatus Wolfeibacteriota</taxon>
    </lineage>
</organism>
<dbReference type="InterPro" id="IPR003616">
    <property type="entry name" value="Post-SET_dom"/>
</dbReference>
<feature type="domain" description="SET" evidence="3">
    <location>
        <begin position="2"/>
        <end position="102"/>
    </location>
</feature>
<evidence type="ECO:0000313" key="5">
    <source>
        <dbReference type="EMBL" id="OGM89733.1"/>
    </source>
</evidence>
<dbReference type="PROSITE" id="PS50280">
    <property type="entry name" value="SET"/>
    <property type="match status" value="1"/>
</dbReference>
<dbReference type="PROSITE" id="PS50868">
    <property type="entry name" value="POST_SET"/>
    <property type="match status" value="1"/>
</dbReference>
<protein>
    <recommendedName>
        <fullName evidence="7">SET domain-containing protein</fullName>
    </recommendedName>
</protein>
<proteinExistence type="predicted"/>
<keyword evidence="2" id="KW-0949">S-adenosyl-L-methionine</keyword>
<dbReference type="Proteomes" id="UP000178303">
    <property type="component" value="Unassembled WGS sequence"/>
</dbReference>
<feature type="domain" description="Post-SET" evidence="4">
    <location>
        <begin position="107"/>
        <end position="123"/>
    </location>
</feature>
<evidence type="ECO:0000259" key="4">
    <source>
        <dbReference type="PROSITE" id="PS50868"/>
    </source>
</evidence>
<dbReference type="InterPro" id="IPR053201">
    <property type="entry name" value="Flavunoidine_N-MTase"/>
</dbReference>
<name>A0A1F8DM70_9BACT</name>
<dbReference type="GO" id="GO:0016740">
    <property type="term" value="F:transferase activity"/>
    <property type="evidence" value="ECO:0007669"/>
    <property type="project" value="UniProtKB-KW"/>
</dbReference>
<dbReference type="EMBL" id="MGIN01000014">
    <property type="protein sequence ID" value="OGM89733.1"/>
    <property type="molecule type" value="Genomic_DNA"/>
</dbReference>
<dbReference type="SMART" id="SM00317">
    <property type="entry name" value="SET"/>
    <property type="match status" value="1"/>
</dbReference>
<evidence type="ECO:0000313" key="6">
    <source>
        <dbReference type="Proteomes" id="UP000178303"/>
    </source>
</evidence>
<gene>
    <name evidence="5" type="ORF">A2108_01315</name>
</gene>
<dbReference type="AlphaFoldDB" id="A0A1F8DM70"/>
<dbReference type="PANTHER" id="PTHR12350">
    <property type="entry name" value="HISTONE-LYSINE N-METHYLTRANSFERASE-RELATED"/>
    <property type="match status" value="1"/>
</dbReference>
<dbReference type="PANTHER" id="PTHR12350:SF19">
    <property type="entry name" value="SET DOMAIN-CONTAINING PROTEIN"/>
    <property type="match status" value="1"/>
</dbReference>
<evidence type="ECO:0000256" key="1">
    <source>
        <dbReference type="ARBA" id="ARBA00022679"/>
    </source>
</evidence>
<evidence type="ECO:0000259" key="3">
    <source>
        <dbReference type="PROSITE" id="PS50280"/>
    </source>
</evidence>